<organism evidence="6 8">
    <name type="scientific">Medicago truncatula</name>
    <name type="common">Barrel medic</name>
    <name type="synonym">Medicago tribuloides</name>
    <dbReference type="NCBI Taxonomy" id="3880"/>
    <lineage>
        <taxon>Eukaryota</taxon>
        <taxon>Viridiplantae</taxon>
        <taxon>Streptophyta</taxon>
        <taxon>Embryophyta</taxon>
        <taxon>Tracheophyta</taxon>
        <taxon>Spermatophyta</taxon>
        <taxon>Magnoliopsida</taxon>
        <taxon>eudicotyledons</taxon>
        <taxon>Gunneridae</taxon>
        <taxon>Pentapetalae</taxon>
        <taxon>rosids</taxon>
        <taxon>fabids</taxon>
        <taxon>Fabales</taxon>
        <taxon>Fabaceae</taxon>
        <taxon>Papilionoideae</taxon>
        <taxon>50 kb inversion clade</taxon>
        <taxon>NPAAA clade</taxon>
        <taxon>Hologalegina</taxon>
        <taxon>IRL clade</taxon>
        <taxon>Trifolieae</taxon>
        <taxon>Medicago</taxon>
    </lineage>
</organism>
<reference evidence="6 8" key="1">
    <citation type="journal article" date="2011" name="Nature">
        <title>The Medicago genome provides insight into the evolution of rhizobial symbioses.</title>
        <authorList>
            <person name="Young N.D."/>
            <person name="Debelle F."/>
            <person name="Oldroyd G.E."/>
            <person name="Geurts R."/>
            <person name="Cannon S.B."/>
            <person name="Udvardi M.K."/>
            <person name="Benedito V.A."/>
            <person name="Mayer K.F."/>
            <person name="Gouzy J."/>
            <person name="Schoof H."/>
            <person name="Van de Peer Y."/>
            <person name="Proost S."/>
            <person name="Cook D.R."/>
            <person name="Meyers B.C."/>
            <person name="Spannagl M."/>
            <person name="Cheung F."/>
            <person name="De Mita S."/>
            <person name="Krishnakumar V."/>
            <person name="Gundlach H."/>
            <person name="Zhou S."/>
            <person name="Mudge J."/>
            <person name="Bharti A.K."/>
            <person name="Murray J.D."/>
            <person name="Naoumkina M.A."/>
            <person name="Rosen B."/>
            <person name="Silverstein K.A."/>
            <person name="Tang H."/>
            <person name="Rombauts S."/>
            <person name="Zhao P.X."/>
            <person name="Zhou P."/>
            <person name="Barbe V."/>
            <person name="Bardou P."/>
            <person name="Bechner M."/>
            <person name="Bellec A."/>
            <person name="Berger A."/>
            <person name="Berges H."/>
            <person name="Bidwell S."/>
            <person name="Bisseling T."/>
            <person name="Choisne N."/>
            <person name="Couloux A."/>
            <person name="Denny R."/>
            <person name="Deshpande S."/>
            <person name="Dai X."/>
            <person name="Doyle J.J."/>
            <person name="Dudez A.M."/>
            <person name="Farmer A.D."/>
            <person name="Fouteau S."/>
            <person name="Franken C."/>
            <person name="Gibelin C."/>
            <person name="Gish J."/>
            <person name="Goldstein S."/>
            <person name="Gonzalez A.J."/>
            <person name="Green P.J."/>
            <person name="Hallab A."/>
            <person name="Hartog M."/>
            <person name="Hua A."/>
            <person name="Humphray S.J."/>
            <person name="Jeong D.H."/>
            <person name="Jing Y."/>
            <person name="Jocker A."/>
            <person name="Kenton S.M."/>
            <person name="Kim D.J."/>
            <person name="Klee K."/>
            <person name="Lai H."/>
            <person name="Lang C."/>
            <person name="Lin S."/>
            <person name="Macmil S.L."/>
            <person name="Magdelenat G."/>
            <person name="Matthews L."/>
            <person name="McCorrison J."/>
            <person name="Monaghan E.L."/>
            <person name="Mun J.H."/>
            <person name="Najar F.Z."/>
            <person name="Nicholson C."/>
            <person name="Noirot C."/>
            <person name="O'Bleness M."/>
            <person name="Paule C.R."/>
            <person name="Poulain J."/>
            <person name="Prion F."/>
            <person name="Qin B."/>
            <person name="Qu C."/>
            <person name="Retzel E.F."/>
            <person name="Riddle C."/>
            <person name="Sallet E."/>
            <person name="Samain S."/>
            <person name="Samson N."/>
            <person name="Sanders I."/>
            <person name="Saurat O."/>
            <person name="Scarpelli C."/>
            <person name="Schiex T."/>
            <person name="Segurens B."/>
            <person name="Severin A.J."/>
            <person name="Sherrier D.J."/>
            <person name="Shi R."/>
            <person name="Sims S."/>
            <person name="Singer S.R."/>
            <person name="Sinharoy S."/>
            <person name="Sterck L."/>
            <person name="Viollet A."/>
            <person name="Wang B.B."/>
            <person name="Wang K."/>
            <person name="Wang M."/>
            <person name="Wang X."/>
            <person name="Warfsmann J."/>
            <person name="Weissenbach J."/>
            <person name="White D.D."/>
            <person name="White J.D."/>
            <person name="Wiley G.B."/>
            <person name="Wincker P."/>
            <person name="Xing Y."/>
            <person name="Yang L."/>
            <person name="Yao Z."/>
            <person name="Ying F."/>
            <person name="Zhai J."/>
            <person name="Zhou L."/>
            <person name="Zuber A."/>
            <person name="Denarie J."/>
            <person name="Dixon R.A."/>
            <person name="May G.D."/>
            <person name="Schwartz D.C."/>
            <person name="Rogers J."/>
            <person name="Quetier F."/>
            <person name="Town C.D."/>
            <person name="Roe B.A."/>
        </authorList>
    </citation>
    <scope>NUCLEOTIDE SEQUENCE [LARGE SCALE GENOMIC DNA]</scope>
    <source>
        <strain evidence="6">A17</strain>
        <strain evidence="7 8">cv. Jemalong A17</strain>
    </source>
</reference>
<reference evidence="7" key="3">
    <citation type="submission" date="2015-04" db="UniProtKB">
        <authorList>
            <consortium name="EnsemblPlants"/>
        </authorList>
    </citation>
    <scope>IDENTIFICATION</scope>
    <source>
        <strain evidence="7">cv. Jemalong A17</strain>
    </source>
</reference>
<dbReference type="GO" id="GO:0016929">
    <property type="term" value="F:deSUMOylase activity"/>
    <property type="evidence" value="ECO:0000318"/>
    <property type="project" value="GO_Central"/>
</dbReference>
<keyword evidence="4" id="KW-0788">Thiol protease</keyword>
<dbReference type="InterPro" id="IPR003653">
    <property type="entry name" value="Peptidase_C48_C"/>
</dbReference>
<comment type="similarity">
    <text evidence="1">Belongs to the peptidase C48 family.</text>
</comment>
<dbReference type="PROSITE" id="PS50600">
    <property type="entry name" value="ULP_PROTEASE"/>
    <property type="match status" value="1"/>
</dbReference>
<gene>
    <name evidence="6" type="ordered locus">MTR_8g031240</name>
</gene>
<dbReference type="GO" id="GO:0016926">
    <property type="term" value="P:protein desumoylation"/>
    <property type="evidence" value="ECO:0000318"/>
    <property type="project" value="GO_Central"/>
</dbReference>
<evidence type="ECO:0000313" key="8">
    <source>
        <dbReference type="Proteomes" id="UP000002051"/>
    </source>
</evidence>
<name>A0A072TNZ5_MEDTR</name>
<dbReference type="Proteomes" id="UP000002051">
    <property type="component" value="Chromosome 8"/>
</dbReference>
<dbReference type="HOGENOM" id="CLU_1311804_0_0_1"/>
<dbReference type="EnsemblPlants" id="KEH18886">
    <property type="protein sequence ID" value="KEH18886"/>
    <property type="gene ID" value="MTR_8g031240"/>
</dbReference>
<dbReference type="PANTHER" id="PTHR12606:SF157">
    <property type="entry name" value="OS06G0122600 PROTEIN"/>
    <property type="match status" value="1"/>
</dbReference>
<evidence type="ECO:0000256" key="1">
    <source>
        <dbReference type="ARBA" id="ARBA00005234"/>
    </source>
</evidence>
<evidence type="ECO:0000313" key="7">
    <source>
        <dbReference type="EnsemblPlants" id="KEH18886"/>
    </source>
</evidence>
<dbReference type="Gene3D" id="3.40.395.10">
    <property type="entry name" value="Adenoviral Proteinase, Chain A"/>
    <property type="match status" value="1"/>
</dbReference>
<dbReference type="EMBL" id="CM001224">
    <property type="protein sequence ID" value="KEH18886.1"/>
    <property type="molecule type" value="Genomic_DNA"/>
</dbReference>
<keyword evidence="2 6" id="KW-0645">Protease</keyword>
<evidence type="ECO:0000256" key="4">
    <source>
        <dbReference type="ARBA" id="ARBA00022807"/>
    </source>
</evidence>
<dbReference type="AlphaFoldDB" id="A0A072TNZ5"/>
<sequence length="210" mass="24555">MVAIAVNLTGIEGITDGVAIPEYFPLLIKPFLYLIMNDLSSASFVAYIFIVDEENQYGEEISAKSELRVVAYRKTLKSLMPNCWVDQEQYAFDWERSPTVVRKRYEKDFFDKIENAGKIFIPINDQGVHWYLMVVDFVERKIYLLDSLPCANRKLLRQRDVLRVVRPDSRIKLAIDLVDSSYNEMKGKVIERANKHRMNIEKMRNSIVKH</sequence>
<dbReference type="InterPro" id="IPR038765">
    <property type="entry name" value="Papain-like_cys_pep_sf"/>
</dbReference>
<evidence type="ECO:0000259" key="5">
    <source>
        <dbReference type="PROSITE" id="PS50600"/>
    </source>
</evidence>
<keyword evidence="3" id="KW-0378">Hydrolase</keyword>
<dbReference type="SUPFAM" id="SSF54001">
    <property type="entry name" value="Cysteine proteinases"/>
    <property type="match status" value="1"/>
</dbReference>
<evidence type="ECO:0000256" key="2">
    <source>
        <dbReference type="ARBA" id="ARBA00022670"/>
    </source>
</evidence>
<accession>A0A072TNZ5</accession>
<dbReference type="GO" id="GO:0006508">
    <property type="term" value="P:proteolysis"/>
    <property type="evidence" value="ECO:0007669"/>
    <property type="project" value="UniProtKB-KW"/>
</dbReference>
<evidence type="ECO:0000313" key="6">
    <source>
        <dbReference type="EMBL" id="KEH18886.1"/>
    </source>
</evidence>
<feature type="domain" description="Ubiquitin-like protease family profile" evidence="5">
    <location>
        <begin position="1"/>
        <end position="210"/>
    </location>
</feature>
<reference evidence="6 8" key="2">
    <citation type="journal article" date="2014" name="BMC Genomics">
        <title>An improved genome release (version Mt4.0) for the model legume Medicago truncatula.</title>
        <authorList>
            <person name="Tang H."/>
            <person name="Krishnakumar V."/>
            <person name="Bidwell S."/>
            <person name="Rosen B."/>
            <person name="Chan A."/>
            <person name="Zhou S."/>
            <person name="Gentzbittel L."/>
            <person name="Childs K.L."/>
            <person name="Yandell M."/>
            <person name="Gundlach H."/>
            <person name="Mayer K.F."/>
            <person name="Schwartz D.C."/>
            <person name="Town C.D."/>
        </authorList>
    </citation>
    <scope>GENOME REANNOTATION</scope>
    <source>
        <strain evidence="6">A17</strain>
        <strain evidence="7 8">cv. Jemalong A17</strain>
    </source>
</reference>
<proteinExistence type="inferred from homology"/>
<dbReference type="Pfam" id="PF02902">
    <property type="entry name" value="Peptidase_C48"/>
    <property type="match status" value="1"/>
</dbReference>
<keyword evidence="8" id="KW-1185">Reference proteome</keyword>
<evidence type="ECO:0000256" key="3">
    <source>
        <dbReference type="ARBA" id="ARBA00022801"/>
    </source>
</evidence>
<protein>
    <submittedName>
        <fullName evidence="6">Ulp1 protease family, carboxy-terminal domain protein</fullName>
    </submittedName>
</protein>
<dbReference type="GO" id="GO:0005634">
    <property type="term" value="C:nucleus"/>
    <property type="evidence" value="ECO:0000318"/>
    <property type="project" value="GO_Central"/>
</dbReference>
<dbReference type="PANTHER" id="PTHR12606">
    <property type="entry name" value="SENTRIN/SUMO-SPECIFIC PROTEASE"/>
    <property type="match status" value="1"/>
</dbReference>